<gene>
    <name evidence="2" type="ORF">SAMN06295937_100848</name>
</gene>
<dbReference type="Gene3D" id="1.25.40.10">
    <property type="entry name" value="Tetratricopeptide repeat domain"/>
    <property type="match status" value="1"/>
</dbReference>
<name>A0A1T5BZR3_9SPHN</name>
<evidence type="ECO:0000313" key="2">
    <source>
        <dbReference type="EMBL" id="SKB52657.1"/>
    </source>
</evidence>
<evidence type="ECO:0000313" key="3">
    <source>
        <dbReference type="Proteomes" id="UP000190044"/>
    </source>
</evidence>
<accession>A0A1T5BZR3</accession>
<dbReference type="InterPro" id="IPR011990">
    <property type="entry name" value="TPR-like_helical_dom_sf"/>
</dbReference>
<reference evidence="3" key="1">
    <citation type="submission" date="2017-02" db="EMBL/GenBank/DDBJ databases">
        <authorList>
            <person name="Varghese N."/>
            <person name="Submissions S."/>
        </authorList>
    </citation>
    <scope>NUCLEOTIDE SEQUENCE [LARGE SCALE GENOMIC DNA]</scope>
    <source>
        <strain evidence="3">R11H</strain>
    </source>
</reference>
<dbReference type="OrthoDB" id="5523615at2"/>
<proteinExistence type="predicted"/>
<dbReference type="SUPFAM" id="SSF48452">
    <property type="entry name" value="TPR-like"/>
    <property type="match status" value="1"/>
</dbReference>
<dbReference type="AlphaFoldDB" id="A0A1T5BZR3"/>
<evidence type="ECO:0008006" key="4">
    <source>
        <dbReference type="Google" id="ProtNLM"/>
    </source>
</evidence>
<evidence type="ECO:0000256" key="1">
    <source>
        <dbReference type="SAM" id="SignalP"/>
    </source>
</evidence>
<dbReference type="RefSeq" id="WP_139375723.1">
    <property type="nucleotide sequence ID" value="NZ_FUYP01000008.1"/>
</dbReference>
<dbReference type="Proteomes" id="UP000190044">
    <property type="component" value="Unassembled WGS sequence"/>
</dbReference>
<dbReference type="EMBL" id="FUYP01000008">
    <property type="protein sequence ID" value="SKB52657.1"/>
    <property type="molecule type" value="Genomic_DNA"/>
</dbReference>
<feature type="signal peptide" evidence="1">
    <location>
        <begin position="1"/>
        <end position="31"/>
    </location>
</feature>
<protein>
    <recommendedName>
        <fullName evidence="4">Tetratricopeptide repeat-containing protein</fullName>
    </recommendedName>
</protein>
<organism evidence="2 3">
    <name type="scientific">Sphingopyxis flava</name>
    <dbReference type="NCBI Taxonomy" id="1507287"/>
    <lineage>
        <taxon>Bacteria</taxon>
        <taxon>Pseudomonadati</taxon>
        <taxon>Pseudomonadota</taxon>
        <taxon>Alphaproteobacteria</taxon>
        <taxon>Sphingomonadales</taxon>
        <taxon>Sphingomonadaceae</taxon>
        <taxon>Sphingopyxis</taxon>
    </lineage>
</organism>
<keyword evidence="3" id="KW-1185">Reference proteome</keyword>
<sequence>MTGTAWMRGAARLLGAVAAMLAMLASPAARAEWWEATTSHFVVYSESSQRDAEKFAVLLERFDNALRTLQGMPVPGPEIGVANRVKVYRTGDTDNIAVFARAPGSGIAGFYIPRAGNPVAFVPARERIATSKGIEQGPRLDIKTVLLHEYTHHFMLSNFSTAYPHWYTEGIAELYSTIRFMDDGSFHVGDVPQARGAALDYLPDVPLSRLFDTKATLSGMQQYQSYTFGWLLSHYLNFAPERKGQLVAYLKALNSGEDSLTAARRIFGDLEALQKEVRRYKRGPFLGYDVKPGDYVEPKVAIRRLTSAEEALIRHHMRSQRGVDRKEARDVARDMGGKDAVYSDSLPAQLWVGEAQIDARNWDAAEAAADRALKIDPESSAAYLLKAQVFMGRGKTDKKAYAEARPYYIKARHLDQLDPRPAIGYYMSFRQAGEPIPAPAITALEQVYPEASFDPQYRLLMTRQLLDDGKGDLARTVIAPIAFRGHEGENENLPLEVVKAIDDGNLDDARAKMAQIFKKAEDEGEK</sequence>
<keyword evidence="1" id="KW-0732">Signal</keyword>
<feature type="chain" id="PRO_5012233736" description="Tetratricopeptide repeat-containing protein" evidence="1">
    <location>
        <begin position="32"/>
        <end position="526"/>
    </location>
</feature>